<feature type="region of interest" description="Disordered" evidence="1">
    <location>
        <begin position="1"/>
        <end position="23"/>
    </location>
</feature>
<dbReference type="PANTHER" id="PTHR35545">
    <property type="entry name" value="F-BOX DOMAIN-CONTAINING PROTEIN"/>
    <property type="match status" value="1"/>
</dbReference>
<name>A0A1E5VRT3_9POAL</name>
<dbReference type="AlphaFoldDB" id="A0A1E5VRT3"/>
<reference evidence="2 3" key="1">
    <citation type="submission" date="2016-09" db="EMBL/GenBank/DDBJ databases">
        <title>The draft genome of Dichanthelium oligosanthes: A C3 panicoid grass species.</title>
        <authorList>
            <person name="Studer A.J."/>
            <person name="Schnable J.C."/>
            <person name="Brutnell T.P."/>
        </authorList>
    </citation>
    <scope>NUCLEOTIDE SEQUENCE [LARGE SCALE GENOMIC DNA]</scope>
    <source>
        <strain evidence="3">cv. Kellogg 1175</strain>
        <tissue evidence="2">Leaf</tissue>
    </source>
</reference>
<dbReference type="STRING" id="888268.A0A1E5VRT3"/>
<evidence type="ECO:0000313" key="2">
    <source>
        <dbReference type="EMBL" id="OEL27827.1"/>
    </source>
</evidence>
<accession>A0A1E5VRT3</accession>
<dbReference type="OrthoDB" id="690385at2759"/>
<gene>
    <name evidence="2" type="ORF">BAE44_0011153</name>
</gene>
<evidence type="ECO:0008006" key="4">
    <source>
        <dbReference type="Google" id="ProtNLM"/>
    </source>
</evidence>
<evidence type="ECO:0000256" key="1">
    <source>
        <dbReference type="SAM" id="MobiDB-lite"/>
    </source>
</evidence>
<comment type="caution">
    <text evidence="2">The sequence shown here is derived from an EMBL/GenBank/DDBJ whole genome shotgun (WGS) entry which is preliminary data.</text>
</comment>
<dbReference type="EMBL" id="LWDX02031557">
    <property type="protein sequence ID" value="OEL27827.1"/>
    <property type="molecule type" value="Genomic_DNA"/>
</dbReference>
<dbReference type="PANTHER" id="PTHR35545:SF32">
    <property type="entry name" value="OS05G0541600 PROTEIN"/>
    <property type="match status" value="1"/>
</dbReference>
<proteinExistence type="predicted"/>
<evidence type="ECO:0000313" key="3">
    <source>
        <dbReference type="Proteomes" id="UP000095767"/>
    </source>
</evidence>
<organism evidence="2 3">
    <name type="scientific">Dichanthelium oligosanthes</name>
    <dbReference type="NCBI Taxonomy" id="888268"/>
    <lineage>
        <taxon>Eukaryota</taxon>
        <taxon>Viridiplantae</taxon>
        <taxon>Streptophyta</taxon>
        <taxon>Embryophyta</taxon>
        <taxon>Tracheophyta</taxon>
        <taxon>Spermatophyta</taxon>
        <taxon>Magnoliopsida</taxon>
        <taxon>Liliopsida</taxon>
        <taxon>Poales</taxon>
        <taxon>Poaceae</taxon>
        <taxon>PACMAD clade</taxon>
        <taxon>Panicoideae</taxon>
        <taxon>Panicodae</taxon>
        <taxon>Paniceae</taxon>
        <taxon>Dichantheliinae</taxon>
        <taxon>Dichanthelium</taxon>
    </lineage>
</organism>
<keyword evidence="3" id="KW-1185">Reference proteome</keyword>
<dbReference type="Proteomes" id="UP000095767">
    <property type="component" value="Unassembled WGS sequence"/>
</dbReference>
<protein>
    <recommendedName>
        <fullName evidence="4">FBD domain-containing protein</fullName>
    </recommendedName>
</protein>
<sequence length="243" mass="28021">MQMPLFSRTRSRNRNRRPPDKRATAAFRPIHRPQFSSAISRKGSFRSRGLRASCSNDRLSALTDDLLLLILRRLNTCTLQALHLKSCMLQGIVAVHAPRSQIKQLIMEHRWFGLIKLYTLPMLESMAVVETNVSYKLSSFPYLTHLNLTIRRGVTKSRFCCFKNDYDLNQRLLIADVPSSWDVSWPRLLIEAAPCLESLNIHISPWEEDPCDDIAWQAPKSFHNHLKELVIAGFEGRETDLFC</sequence>